<sequence>MRHVLVVAAVAALSLPALAQGVCPGLEGSAGLACVVDGYRPSSVLSLNDSKDRLYDTVDRGGQGGQDGVFGLYTGHFVPFDGAPNADPSQDVYNNDGSNGINQEHVFPRSRGTDGNAAERDLHHLFPTRGAVNSARGNDPFGTIDDGAASSWYRGGERTTARPSDPDAWSQSSGGRFEPRAAVRGDVARAMFYVAAIYSGTVDGAWFDTQLDDLLAWHQADPASDGEQFRSRRVAQFQSGCGVGECLNPFAFDPTLAQRIFAPGTGGPGEPPGNGAPALVADVVETDEDVPLVVAVLANDGDPDGDALTVTVVTRPQGGTTTTDGTTVTYTPALDFSGTDQFEYSVSDGEATSTASVRVTVRSVNDAPTAPEITAPADGAVLVVEGDPDTPVAVAWTASTDAEGDQFAYRWELAETAVFDAVVLSVSAQGPSVRLTVGALADALPDLGAGESVELWHRAVADDGEDAAAGPASRVVVERGVVTAGEGGPGTALAVAVRPNPARSVAIVSVNLGVAADVRVEVVDALGRTVAVPLDGWRAAGAVPVTVDAAALPAGLYLVRVVTEAEVAVARLTVVR</sequence>
<dbReference type="GO" id="GO:0005509">
    <property type="term" value="F:calcium ion binding"/>
    <property type="evidence" value="ECO:0007669"/>
    <property type="project" value="InterPro"/>
</dbReference>
<dbReference type="AlphaFoldDB" id="A0A271J016"/>
<organism evidence="7 8">
    <name type="scientific">Rubrivirga marina</name>
    <dbReference type="NCBI Taxonomy" id="1196024"/>
    <lineage>
        <taxon>Bacteria</taxon>
        <taxon>Pseudomonadati</taxon>
        <taxon>Rhodothermota</taxon>
        <taxon>Rhodothermia</taxon>
        <taxon>Rhodothermales</taxon>
        <taxon>Rubricoccaceae</taxon>
        <taxon>Rubrivirga</taxon>
    </lineage>
</organism>
<dbReference type="EMBL" id="MQWD01000001">
    <property type="protein sequence ID" value="PAP76305.1"/>
    <property type="molecule type" value="Genomic_DNA"/>
</dbReference>
<dbReference type="InterPro" id="IPR002126">
    <property type="entry name" value="Cadherin-like_dom"/>
</dbReference>
<dbReference type="InterPro" id="IPR044925">
    <property type="entry name" value="His-Me_finger_sf"/>
</dbReference>
<gene>
    <name evidence="7" type="ORF">BSZ37_07520</name>
</gene>
<evidence type="ECO:0000256" key="2">
    <source>
        <dbReference type="ARBA" id="ARBA00022722"/>
    </source>
</evidence>
<proteinExistence type="inferred from homology"/>
<accession>A0A271J016</accession>
<dbReference type="PANTHER" id="PTHR33607">
    <property type="entry name" value="ENDONUCLEASE-1"/>
    <property type="match status" value="1"/>
</dbReference>
<dbReference type="OrthoDB" id="581140at2"/>
<dbReference type="RefSeq" id="WP_095509955.1">
    <property type="nucleotide sequence ID" value="NZ_MQWD01000001.1"/>
</dbReference>
<evidence type="ECO:0000313" key="7">
    <source>
        <dbReference type="EMBL" id="PAP76305.1"/>
    </source>
</evidence>
<dbReference type="Gene3D" id="2.60.40.2810">
    <property type="match status" value="1"/>
</dbReference>
<keyword evidence="8" id="KW-1185">Reference proteome</keyword>
<evidence type="ECO:0000313" key="8">
    <source>
        <dbReference type="Proteomes" id="UP000216339"/>
    </source>
</evidence>
<reference evidence="7 8" key="1">
    <citation type="submission" date="2016-11" db="EMBL/GenBank/DDBJ databases">
        <title>Study of marine rhodopsin-containing bacteria.</title>
        <authorList>
            <person name="Yoshizawa S."/>
            <person name="Kumagai Y."/>
            <person name="Kogure K."/>
        </authorList>
    </citation>
    <scope>NUCLEOTIDE SEQUENCE [LARGE SCALE GENOMIC DNA]</scope>
    <source>
        <strain evidence="7 8">SAORIC-28</strain>
    </source>
</reference>
<name>A0A271J016_9BACT</name>
<dbReference type="GO" id="GO:0004518">
    <property type="term" value="F:nuclease activity"/>
    <property type="evidence" value="ECO:0007669"/>
    <property type="project" value="UniProtKB-KW"/>
</dbReference>
<dbReference type="SUPFAM" id="SSF54060">
    <property type="entry name" value="His-Me finger endonucleases"/>
    <property type="match status" value="1"/>
</dbReference>
<keyword evidence="2" id="KW-0540">Nuclease</keyword>
<comment type="caution">
    <text evidence="7">The sequence shown here is derived from an EMBL/GenBank/DDBJ whole genome shotgun (WGS) entry which is preliminary data.</text>
</comment>
<dbReference type="InterPro" id="IPR007346">
    <property type="entry name" value="Endonuclease-I"/>
</dbReference>
<dbReference type="Pfam" id="PF17963">
    <property type="entry name" value="Big_9"/>
    <property type="match status" value="1"/>
</dbReference>
<dbReference type="GO" id="GO:0007156">
    <property type="term" value="P:homophilic cell adhesion via plasma membrane adhesion molecules"/>
    <property type="evidence" value="ECO:0007669"/>
    <property type="project" value="InterPro"/>
</dbReference>
<keyword evidence="3" id="KW-0378">Hydrolase</keyword>
<dbReference type="GO" id="GO:0016787">
    <property type="term" value="F:hydrolase activity"/>
    <property type="evidence" value="ECO:0007669"/>
    <property type="project" value="UniProtKB-KW"/>
</dbReference>
<dbReference type="Proteomes" id="UP000216339">
    <property type="component" value="Unassembled WGS sequence"/>
</dbReference>
<protein>
    <recommendedName>
        <fullName evidence="6">Cadherin domain-containing protein</fullName>
    </recommendedName>
</protein>
<dbReference type="InterPro" id="IPR026444">
    <property type="entry name" value="Secre_tail"/>
</dbReference>
<comment type="similarity">
    <text evidence="1">Belongs to the EndA/NucM nuclease family.</text>
</comment>
<evidence type="ECO:0000256" key="4">
    <source>
        <dbReference type="SAM" id="MobiDB-lite"/>
    </source>
</evidence>
<dbReference type="PROSITE" id="PS50268">
    <property type="entry name" value="CADHERIN_2"/>
    <property type="match status" value="1"/>
</dbReference>
<feature type="chain" id="PRO_5012786465" description="Cadherin domain-containing protein" evidence="5">
    <location>
        <begin position="20"/>
        <end position="576"/>
    </location>
</feature>
<dbReference type="PANTHER" id="PTHR33607:SF2">
    <property type="entry name" value="ENDONUCLEASE-1"/>
    <property type="match status" value="1"/>
</dbReference>
<dbReference type="NCBIfam" id="TIGR04183">
    <property type="entry name" value="Por_Secre_tail"/>
    <property type="match status" value="1"/>
</dbReference>
<evidence type="ECO:0000256" key="3">
    <source>
        <dbReference type="ARBA" id="ARBA00022801"/>
    </source>
</evidence>
<evidence type="ECO:0000256" key="1">
    <source>
        <dbReference type="ARBA" id="ARBA00006429"/>
    </source>
</evidence>
<feature type="domain" description="Cadherin" evidence="6">
    <location>
        <begin position="275"/>
        <end position="373"/>
    </location>
</feature>
<evidence type="ECO:0000256" key="5">
    <source>
        <dbReference type="SAM" id="SignalP"/>
    </source>
</evidence>
<feature type="region of interest" description="Disordered" evidence="4">
    <location>
        <begin position="95"/>
        <end position="114"/>
    </location>
</feature>
<feature type="region of interest" description="Disordered" evidence="4">
    <location>
        <begin position="130"/>
        <end position="176"/>
    </location>
</feature>
<dbReference type="Pfam" id="PF04231">
    <property type="entry name" value="Endonuclease_1"/>
    <property type="match status" value="1"/>
</dbReference>
<feature type="signal peptide" evidence="5">
    <location>
        <begin position="1"/>
        <end position="19"/>
    </location>
</feature>
<keyword evidence="5" id="KW-0732">Signal</keyword>
<dbReference type="GO" id="GO:0016020">
    <property type="term" value="C:membrane"/>
    <property type="evidence" value="ECO:0007669"/>
    <property type="project" value="InterPro"/>
</dbReference>
<evidence type="ECO:0000259" key="6">
    <source>
        <dbReference type="PROSITE" id="PS50268"/>
    </source>
</evidence>